<dbReference type="Proteomes" id="UP000478052">
    <property type="component" value="Unassembled WGS sequence"/>
</dbReference>
<evidence type="ECO:0000256" key="1">
    <source>
        <dbReference type="SAM" id="MobiDB-lite"/>
    </source>
</evidence>
<reference evidence="2 3" key="1">
    <citation type="submission" date="2019-08" db="EMBL/GenBank/DDBJ databases">
        <title>Whole genome of Aphis craccivora.</title>
        <authorList>
            <person name="Voronova N.V."/>
            <person name="Shulinski R.S."/>
            <person name="Bandarenka Y.V."/>
            <person name="Zhorov D.G."/>
            <person name="Warner D."/>
        </authorList>
    </citation>
    <scope>NUCLEOTIDE SEQUENCE [LARGE SCALE GENOMIC DNA]</scope>
    <source>
        <strain evidence="2">180601</strain>
        <tissue evidence="2">Whole Body</tissue>
    </source>
</reference>
<sequence>MFPNGGITWFGSDFTGPGNRVADNKNHFNAVNLPKTTQDWVTLEHDVEYHNLSTQSEIDIDDVRKSDFKAIQNSDNIWQHDKYFGDIATQVGLILKRTFEDSIHYNIYPRPVEGAVPIDWFTRKLSRKKGPPPPDRPNWASLNSSQKTYAIKQYNIGRARRNLPLYILGGGVDTSITPSDDSIPSPSLDGSTTTEDTDFENFSQSSNISTSTDNNMSNVSTGAKRGADSSSPGASTKKSKSGPSFPGTGDDAAMDADTGYPSVENAIIPRPINNEGGCRLVFRKNHSFISYGLAWVPIKHPNDNNCVFGTTSLMSLPVDKPYFYINQSEYKMLPRGTYIKNVNVRIVMRNPRTAFETNASTTTLATLNQNKFACIASSLNKYTRGVNKKLSYSSQKSGMIPIATNNVDESFHKEIAKYMYGSSNHEPNIEIMPASYCNMPLFFNSYFCMIANKSLNNKVGWPKINEFITKLDASSVIGKTIYNYQYTPKISYLTAPWNNRINGLFNNGEPSSKSFGIATMQRSDVNRISIINSEKNTEKHTTAELIELNTTTFSKIFKNADRYYAPIEMSQYIQHGLNAVQNDNLQPSIHIGIYPVHKMTTTTNSIVPQDYTDVECTWDINTEMEVGFGFPNHYTQFDEPHVLPEHTLYTFNTNDDHYYHEQLSSFDNRFITPINNIPSTGVRK</sequence>
<evidence type="ECO:0008006" key="4">
    <source>
        <dbReference type="Google" id="ProtNLM"/>
    </source>
</evidence>
<gene>
    <name evidence="2" type="ORF">FWK35_00033524</name>
</gene>
<accession>A0A6G0W2A3</accession>
<feature type="region of interest" description="Disordered" evidence="1">
    <location>
        <begin position="174"/>
        <end position="258"/>
    </location>
</feature>
<evidence type="ECO:0000313" key="3">
    <source>
        <dbReference type="Proteomes" id="UP000478052"/>
    </source>
</evidence>
<evidence type="ECO:0000313" key="2">
    <source>
        <dbReference type="EMBL" id="KAF0715755.1"/>
    </source>
</evidence>
<keyword evidence="3" id="KW-1185">Reference proteome</keyword>
<dbReference type="AlphaFoldDB" id="A0A6G0W2A3"/>
<dbReference type="Pfam" id="PF02336">
    <property type="entry name" value="Denso_VP4"/>
    <property type="match status" value="1"/>
</dbReference>
<feature type="compositionally biased region" description="Low complexity" evidence="1">
    <location>
        <begin position="247"/>
        <end position="258"/>
    </location>
</feature>
<organism evidence="2 3">
    <name type="scientific">Aphis craccivora</name>
    <name type="common">Cowpea aphid</name>
    <dbReference type="NCBI Taxonomy" id="307492"/>
    <lineage>
        <taxon>Eukaryota</taxon>
        <taxon>Metazoa</taxon>
        <taxon>Ecdysozoa</taxon>
        <taxon>Arthropoda</taxon>
        <taxon>Hexapoda</taxon>
        <taxon>Insecta</taxon>
        <taxon>Pterygota</taxon>
        <taxon>Neoptera</taxon>
        <taxon>Paraneoptera</taxon>
        <taxon>Hemiptera</taxon>
        <taxon>Sternorrhyncha</taxon>
        <taxon>Aphidomorpha</taxon>
        <taxon>Aphidoidea</taxon>
        <taxon>Aphididae</taxon>
        <taxon>Aphidini</taxon>
        <taxon>Aphis</taxon>
        <taxon>Aphis</taxon>
    </lineage>
</organism>
<dbReference type="GO" id="GO:0005198">
    <property type="term" value="F:structural molecule activity"/>
    <property type="evidence" value="ECO:0007669"/>
    <property type="project" value="InterPro"/>
</dbReference>
<name>A0A6G0W2A3_APHCR</name>
<dbReference type="OrthoDB" id="6613750at2759"/>
<protein>
    <recommendedName>
        <fullName evidence="4">VP</fullName>
    </recommendedName>
</protein>
<feature type="compositionally biased region" description="Polar residues" evidence="1">
    <location>
        <begin position="188"/>
        <end position="221"/>
    </location>
</feature>
<feature type="compositionally biased region" description="Low complexity" evidence="1">
    <location>
        <begin position="174"/>
        <end position="187"/>
    </location>
</feature>
<dbReference type="InterPro" id="IPR003433">
    <property type="entry name" value="Capsid_VP4_densovirus"/>
</dbReference>
<dbReference type="SUPFAM" id="SSF88645">
    <property type="entry name" value="ssDNA viruses"/>
    <property type="match status" value="1"/>
</dbReference>
<dbReference type="EMBL" id="VUJU01010118">
    <property type="protein sequence ID" value="KAF0715755.1"/>
    <property type="molecule type" value="Genomic_DNA"/>
</dbReference>
<comment type="caution">
    <text evidence="2">The sequence shown here is derived from an EMBL/GenBank/DDBJ whole genome shotgun (WGS) entry which is preliminary data.</text>
</comment>
<proteinExistence type="predicted"/>
<dbReference type="InterPro" id="IPR016184">
    <property type="entry name" value="Capsid/spike_ssDNA_virus"/>
</dbReference>